<feature type="region of interest" description="Disordered" evidence="3">
    <location>
        <begin position="45"/>
        <end position="64"/>
    </location>
</feature>
<feature type="domain" description="BZIP" evidence="4">
    <location>
        <begin position="128"/>
        <end position="191"/>
    </location>
</feature>
<accession>G3BAK3</accession>
<gene>
    <name evidence="5" type="ORF">CANTEDRAFT_114901</name>
</gene>
<dbReference type="GeneID" id="18247627"/>
<evidence type="ECO:0000256" key="2">
    <source>
        <dbReference type="ARBA" id="ARBA00023242"/>
    </source>
</evidence>
<evidence type="ECO:0000313" key="5">
    <source>
        <dbReference type="EMBL" id="EGV61425.1"/>
    </source>
</evidence>
<dbReference type="PROSITE" id="PS50217">
    <property type="entry name" value="BZIP"/>
    <property type="match status" value="1"/>
</dbReference>
<dbReference type="PROSITE" id="PS00036">
    <property type="entry name" value="BZIP_BASIC"/>
    <property type="match status" value="1"/>
</dbReference>
<dbReference type="SUPFAM" id="SSF57959">
    <property type="entry name" value="Leucine zipper domain"/>
    <property type="match status" value="1"/>
</dbReference>
<reference evidence="5 6" key="1">
    <citation type="journal article" date="2011" name="Proc. Natl. Acad. Sci. U.S.A.">
        <title>Comparative genomics of xylose-fermenting fungi for enhanced biofuel production.</title>
        <authorList>
            <person name="Wohlbach D.J."/>
            <person name="Kuo A."/>
            <person name="Sato T.K."/>
            <person name="Potts K.M."/>
            <person name="Salamov A.A."/>
            <person name="LaButti K.M."/>
            <person name="Sun H."/>
            <person name="Clum A."/>
            <person name="Pangilinan J.L."/>
            <person name="Lindquist E.A."/>
            <person name="Lucas S."/>
            <person name="Lapidus A."/>
            <person name="Jin M."/>
            <person name="Gunawan C."/>
            <person name="Balan V."/>
            <person name="Dale B.E."/>
            <person name="Jeffries T.W."/>
            <person name="Zinkel R."/>
            <person name="Barry K.W."/>
            <person name="Grigoriev I.V."/>
            <person name="Gasch A.P."/>
        </authorList>
    </citation>
    <scope>NUCLEOTIDE SEQUENCE [LARGE SCALE GENOMIC DNA]</scope>
    <source>
        <strain evidence="6">ATCC 10573 / BCRC 21748 / CBS 615 / JCM 9827 / NBRC 10315 / NRRL Y-1498 / VKM Y-70</strain>
    </source>
</reference>
<dbReference type="GO" id="GO:0001228">
    <property type="term" value="F:DNA-binding transcription activator activity, RNA polymerase II-specific"/>
    <property type="evidence" value="ECO:0007669"/>
    <property type="project" value="TreeGrafter"/>
</dbReference>
<dbReference type="OrthoDB" id="4940293at2759"/>
<protein>
    <recommendedName>
        <fullName evidence="4">BZIP domain-containing protein</fullName>
    </recommendedName>
</protein>
<dbReference type="CDD" id="cd14688">
    <property type="entry name" value="bZIP_YAP"/>
    <property type="match status" value="1"/>
</dbReference>
<comment type="subcellular location">
    <subcellularLocation>
        <location evidence="1">Nucleus</location>
    </subcellularLocation>
</comment>
<keyword evidence="2" id="KW-0539">Nucleus</keyword>
<feature type="region of interest" description="Disordered" evidence="3">
    <location>
        <begin position="78"/>
        <end position="115"/>
    </location>
</feature>
<dbReference type="SMART" id="SM00338">
    <property type="entry name" value="BRLZ"/>
    <property type="match status" value="1"/>
</dbReference>
<dbReference type="Gene3D" id="1.20.5.170">
    <property type="match status" value="1"/>
</dbReference>
<dbReference type="eggNOG" id="ENOG502S4CX">
    <property type="taxonomic scope" value="Eukaryota"/>
</dbReference>
<evidence type="ECO:0000256" key="1">
    <source>
        <dbReference type="ARBA" id="ARBA00004123"/>
    </source>
</evidence>
<organism evidence="6">
    <name type="scientific">Candida tenuis (strain ATCC 10573 / BCRC 21748 / CBS 615 / JCM 9827 / NBRC 10315 / NRRL Y-1498 / VKM Y-70)</name>
    <name type="common">Yeast</name>
    <name type="synonym">Yamadazyma tenuis</name>
    <dbReference type="NCBI Taxonomy" id="590646"/>
    <lineage>
        <taxon>Eukaryota</taxon>
        <taxon>Fungi</taxon>
        <taxon>Dikarya</taxon>
        <taxon>Ascomycota</taxon>
        <taxon>Saccharomycotina</taxon>
        <taxon>Pichiomycetes</taxon>
        <taxon>Debaryomycetaceae</taxon>
        <taxon>Yamadazyma</taxon>
    </lineage>
</organism>
<dbReference type="PANTHER" id="PTHR40621:SF8">
    <property type="entry name" value="AP-1-LIKE TRANSCRIPTION FACTOR YAP3"/>
    <property type="match status" value="1"/>
</dbReference>
<evidence type="ECO:0000256" key="3">
    <source>
        <dbReference type="SAM" id="MobiDB-lite"/>
    </source>
</evidence>
<dbReference type="STRING" id="590646.G3BAK3"/>
<name>G3BAK3_CANTC</name>
<dbReference type="InterPro" id="IPR046347">
    <property type="entry name" value="bZIP_sf"/>
</dbReference>
<dbReference type="PANTHER" id="PTHR40621">
    <property type="entry name" value="TRANSCRIPTION FACTOR KAPC-RELATED"/>
    <property type="match status" value="1"/>
</dbReference>
<sequence length="305" mass="34711">MEYTNYMSKNEFENGDIGLYNDNQFGLTQQNVYMLDEPVQFPGQYIPNADTFSDRSSPSTNNSNLMTVDHAILSNHHGQKSDLEASSTDENSHKVVTLRNGKGKSKKQLAEEQDTLLLSRDDSELTEEELQLKKKAQNRAAQRAFRERKETRLKELEQKLNKSEEDKQALLNKLEAIRKQNLAMKSENSDLKTSRNNGTTPELKLDFPKNEGDFIARLLEGQEHVYSSSDSKKVYDSPENGQKVLAFGAVWDYLLYRADEDNLNIDVMEVMNSLKGNEKCHGYGPAYPVELIDKAILENSSPNDF</sequence>
<dbReference type="AlphaFoldDB" id="G3BAK3"/>
<dbReference type="Proteomes" id="UP000000707">
    <property type="component" value="Unassembled WGS sequence"/>
</dbReference>
<dbReference type="GO" id="GO:0000976">
    <property type="term" value="F:transcription cis-regulatory region binding"/>
    <property type="evidence" value="ECO:0007669"/>
    <property type="project" value="InterPro"/>
</dbReference>
<dbReference type="HOGENOM" id="CLU_052195_0_0_1"/>
<dbReference type="EMBL" id="GL996527">
    <property type="protein sequence ID" value="EGV61425.1"/>
    <property type="molecule type" value="Genomic_DNA"/>
</dbReference>
<dbReference type="InterPro" id="IPR004827">
    <property type="entry name" value="bZIP"/>
</dbReference>
<dbReference type="GO" id="GO:0090575">
    <property type="term" value="C:RNA polymerase II transcription regulator complex"/>
    <property type="evidence" value="ECO:0007669"/>
    <property type="project" value="TreeGrafter"/>
</dbReference>
<evidence type="ECO:0000313" key="6">
    <source>
        <dbReference type="Proteomes" id="UP000000707"/>
    </source>
</evidence>
<keyword evidence="6" id="KW-1185">Reference proteome</keyword>
<evidence type="ECO:0000259" key="4">
    <source>
        <dbReference type="PROSITE" id="PS50217"/>
    </source>
</evidence>
<dbReference type="InterPro" id="IPR050936">
    <property type="entry name" value="AP-1-like"/>
</dbReference>
<feature type="region of interest" description="Disordered" evidence="3">
    <location>
        <begin position="186"/>
        <end position="206"/>
    </location>
</feature>
<feature type="compositionally biased region" description="Polar residues" evidence="3">
    <location>
        <begin position="50"/>
        <end position="64"/>
    </location>
</feature>
<proteinExistence type="predicted"/>
<dbReference type="KEGG" id="cten:18247627"/>